<evidence type="ECO:0000256" key="5">
    <source>
        <dbReference type="ARBA" id="ARBA00022989"/>
    </source>
</evidence>
<dbReference type="GO" id="GO:0005886">
    <property type="term" value="C:plasma membrane"/>
    <property type="evidence" value="ECO:0007669"/>
    <property type="project" value="UniProtKB-SubCell"/>
</dbReference>
<feature type="transmembrane region" description="Helical" evidence="7">
    <location>
        <begin position="12"/>
        <end position="35"/>
    </location>
</feature>
<keyword evidence="2" id="KW-1003">Cell membrane</keyword>
<keyword evidence="3 7" id="KW-0997">Cell inner membrane</keyword>
<comment type="subcellular location">
    <subcellularLocation>
        <location evidence="1 7">Cell inner membrane</location>
        <topology evidence="1 7">Multi-pass membrane protein</topology>
    </subcellularLocation>
</comment>
<dbReference type="Proteomes" id="UP000761264">
    <property type="component" value="Unassembled WGS sequence"/>
</dbReference>
<feature type="transmembrane region" description="Helical" evidence="7">
    <location>
        <begin position="170"/>
        <end position="192"/>
    </location>
</feature>
<feature type="transmembrane region" description="Helical" evidence="7">
    <location>
        <begin position="312"/>
        <end position="342"/>
    </location>
</feature>
<feature type="transmembrane region" description="Helical" evidence="7">
    <location>
        <begin position="354"/>
        <end position="375"/>
    </location>
</feature>
<feature type="transmembrane region" description="Helical" evidence="7">
    <location>
        <begin position="213"/>
        <end position="233"/>
    </location>
</feature>
<feature type="domain" description="TRAP C4-dicarboxylate transport system permease DctM subunit" evidence="8">
    <location>
        <begin position="11"/>
        <end position="415"/>
    </location>
</feature>
<comment type="function">
    <text evidence="7">Part of the tripartite ATP-independent periplasmic (TRAP) transport system.</text>
</comment>
<feature type="transmembrane region" description="Helical" evidence="7">
    <location>
        <begin position="77"/>
        <end position="96"/>
    </location>
</feature>
<proteinExistence type="inferred from homology"/>
<dbReference type="GO" id="GO:0022857">
    <property type="term" value="F:transmembrane transporter activity"/>
    <property type="evidence" value="ECO:0007669"/>
    <property type="project" value="UniProtKB-UniRule"/>
</dbReference>
<evidence type="ECO:0000313" key="10">
    <source>
        <dbReference type="Proteomes" id="UP000761264"/>
    </source>
</evidence>
<dbReference type="InterPro" id="IPR004681">
    <property type="entry name" value="TRAP_DctM"/>
</dbReference>
<comment type="subunit">
    <text evidence="7">The complex comprises the extracytoplasmic solute receptor protein and the two transmembrane proteins.</text>
</comment>
<feature type="transmembrane region" description="Helical" evidence="7">
    <location>
        <begin position="395"/>
        <end position="420"/>
    </location>
</feature>
<name>A0A967KCM2_9PROT</name>
<dbReference type="PANTHER" id="PTHR33362">
    <property type="entry name" value="SIALIC ACID TRAP TRANSPORTER PERMEASE PROTEIN SIAT-RELATED"/>
    <property type="match status" value="1"/>
</dbReference>
<evidence type="ECO:0000256" key="3">
    <source>
        <dbReference type="ARBA" id="ARBA00022519"/>
    </source>
</evidence>
<evidence type="ECO:0000256" key="2">
    <source>
        <dbReference type="ARBA" id="ARBA00022475"/>
    </source>
</evidence>
<feature type="transmembrane region" description="Helical" evidence="7">
    <location>
        <begin position="41"/>
        <end position="65"/>
    </location>
</feature>
<keyword evidence="5 7" id="KW-1133">Transmembrane helix</keyword>
<evidence type="ECO:0000256" key="4">
    <source>
        <dbReference type="ARBA" id="ARBA00022692"/>
    </source>
</evidence>
<dbReference type="EMBL" id="JAAQPH010000010">
    <property type="protein sequence ID" value="NIA69750.1"/>
    <property type="molecule type" value="Genomic_DNA"/>
</dbReference>
<evidence type="ECO:0000259" key="8">
    <source>
        <dbReference type="Pfam" id="PF06808"/>
    </source>
</evidence>
<dbReference type="PANTHER" id="PTHR33362:SF5">
    <property type="entry name" value="C4-DICARBOXYLATE TRAP TRANSPORTER LARGE PERMEASE PROTEIN DCTM"/>
    <property type="match status" value="1"/>
</dbReference>
<dbReference type="Pfam" id="PF06808">
    <property type="entry name" value="DctM"/>
    <property type="match status" value="1"/>
</dbReference>
<sequence length="423" mass="44592">MTWALLAIPTALFVAGLPIYIVLLAGAATALLLFMSVPPIALHQVMFGGVDNYALLAVPFFIFAGDLMARSGIAERLTHWVLAMVGHLRGSLGLATVGTATLLGAVSGSSPATVAALGQTLYPDLKRAGYGERFSLGLVTSSGSIAIIVPPSIAMILYGATAEQSIPRLFLAGIIPGLLLALVMAVYILWWAQRRQLQTSPRPEGERLAGASGDAAAALFMPVLVLGGIYLGLFSPTEAGGFACLYVLLVARFLFRSLSWGEILESATHSAYLTAQVLIIVASASVFSWVLSVQGVPQATLGWIADLDLTPVGFLLVINAFLLLLGCVLDPTSAILVLTPILMPIIQHLGIDPIHFGIIMTVNLSLGMFTPPFGLNIFVSQSVLGAQLADIYRGILPFFCVQLVALGAITFVPQLSLLLARTL</sequence>
<dbReference type="RefSeq" id="WP_167225655.1">
    <property type="nucleotide sequence ID" value="NZ_JAAQPH010000010.1"/>
</dbReference>
<keyword evidence="4 7" id="KW-0812">Transmembrane</keyword>
<accession>A0A967KCM2</accession>
<protein>
    <recommendedName>
        <fullName evidence="7">TRAP transporter large permease protein</fullName>
    </recommendedName>
</protein>
<dbReference type="AlphaFoldDB" id="A0A967KCM2"/>
<evidence type="ECO:0000313" key="9">
    <source>
        <dbReference type="EMBL" id="NIA69750.1"/>
    </source>
</evidence>
<feature type="transmembrane region" description="Helical" evidence="7">
    <location>
        <begin position="270"/>
        <end position="292"/>
    </location>
</feature>
<evidence type="ECO:0000256" key="6">
    <source>
        <dbReference type="ARBA" id="ARBA00023136"/>
    </source>
</evidence>
<evidence type="ECO:0000256" key="1">
    <source>
        <dbReference type="ARBA" id="ARBA00004429"/>
    </source>
</evidence>
<feature type="transmembrane region" description="Helical" evidence="7">
    <location>
        <begin position="239"/>
        <end position="258"/>
    </location>
</feature>
<comment type="similarity">
    <text evidence="7">Belongs to the TRAP transporter large permease family.</text>
</comment>
<evidence type="ECO:0000256" key="7">
    <source>
        <dbReference type="RuleBase" id="RU369079"/>
    </source>
</evidence>
<keyword evidence="7" id="KW-0813">Transport</keyword>
<dbReference type="PIRSF" id="PIRSF006066">
    <property type="entry name" value="HI0050"/>
    <property type="match status" value="1"/>
</dbReference>
<keyword evidence="10" id="KW-1185">Reference proteome</keyword>
<feature type="transmembrane region" description="Helical" evidence="7">
    <location>
        <begin position="134"/>
        <end position="158"/>
    </location>
</feature>
<organism evidence="9 10">
    <name type="scientific">Pelagibius litoralis</name>
    <dbReference type="NCBI Taxonomy" id="374515"/>
    <lineage>
        <taxon>Bacteria</taxon>
        <taxon>Pseudomonadati</taxon>
        <taxon>Pseudomonadota</taxon>
        <taxon>Alphaproteobacteria</taxon>
        <taxon>Rhodospirillales</taxon>
        <taxon>Rhodovibrionaceae</taxon>
        <taxon>Pelagibius</taxon>
    </lineage>
</organism>
<dbReference type="NCBIfam" id="TIGR00786">
    <property type="entry name" value="dctM"/>
    <property type="match status" value="1"/>
</dbReference>
<dbReference type="InterPro" id="IPR010656">
    <property type="entry name" value="DctM"/>
</dbReference>
<gene>
    <name evidence="9" type="ORF">HBA54_14195</name>
</gene>
<keyword evidence="6 7" id="KW-0472">Membrane</keyword>
<reference evidence="9" key="1">
    <citation type="submission" date="2020-03" db="EMBL/GenBank/DDBJ databases">
        <title>Genome of Pelagibius litoralis DSM 21314T.</title>
        <authorList>
            <person name="Wang G."/>
        </authorList>
    </citation>
    <scope>NUCLEOTIDE SEQUENCE</scope>
    <source>
        <strain evidence="9">DSM 21314</strain>
    </source>
</reference>
<comment type="caution">
    <text evidence="9">The sequence shown here is derived from an EMBL/GenBank/DDBJ whole genome shotgun (WGS) entry which is preliminary data.</text>
</comment>